<dbReference type="GO" id="GO:0008270">
    <property type="term" value="F:zinc ion binding"/>
    <property type="evidence" value="ECO:0007669"/>
    <property type="project" value="InterPro"/>
</dbReference>
<feature type="domain" description="HNH" evidence="1">
    <location>
        <begin position="35"/>
        <end position="78"/>
    </location>
</feature>
<sequence length="175" mass="19781">MTEMQMAKMSYREQLLHPSWQRRRLEILKRSDFSCEICGDEGSTLHVHHRRYVKGRMVWEYADEELTALCETCHKDQHVYRELLDKILFEADACQGAAYQQAIGLLGGYFAALVSIGPETEQEAIDCDGHSHDLGILAGLAAGSQWDQLARAADIVRGKSLSPAEEETISRWKGQ</sequence>
<dbReference type="CDD" id="cd00085">
    <property type="entry name" value="HNHc"/>
    <property type="match status" value="1"/>
</dbReference>
<dbReference type="InterPro" id="IPR003615">
    <property type="entry name" value="HNH_nuc"/>
</dbReference>
<dbReference type="GO" id="GO:0003676">
    <property type="term" value="F:nucleic acid binding"/>
    <property type="evidence" value="ECO:0007669"/>
    <property type="project" value="InterPro"/>
</dbReference>
<accession>A0A2W5QL03</accession>
<dbReference type="AlphaFoldDB" id="A0A2W5QL03"/>
<dbReference type="GO" id="GO:0004519">
    <property type="term" value="F:endonuclease activity"/>
    <property type="evidence" value="ECO:0007669"/>
    <property type="project" value="InterPro"/>
</dbReference>
<comment type="caution">
    <text evidence="2">The sequence shown here is derived from an EMBL/GenBank/DDBJ whole genome shotgun (WGS) entry which is preliminary data.</text>
</comment>
<evidence type="ECO:0000259" key="1">
    <source>
        <dbReference type="Pfam" id="PF01844"/>
    </source>
</evidence>
<organism evidence="2 3">
    <name type="scientific">Variovorax paradoxus</name>
    <dbReference type="NCBI Taxonomy" id="34073"/>
    <lineage>
        <taxon>Bacteria</taxon>
        <taxon>Pseudomonadati</taxon>
        <taxon>Pseudomonadota</taxon>
        <taxon>Betaproteobacteria</taxon>
        <taxon>Burkholderiales</taxon>
        <taxon>Comamonadaceae</taxon>
        <taxon>Variovorax</taxon>
    </lineage>
</organism>
<protein>
    <recommendedName>
        <fullName evidence="1">HNH domain-containing protein</fullName>
    </recommendedName>
</protein>
<dbReference type="EMBL" id="QFPP01000007">
    <property type="protein sequence ID" value="PZQ77962.1"/>
    <property type="molecule type" value="Genomic_DNA"/>
</dbReference>
<dbReference type="InterPro" id="IPR002711">
    <property type="entry name" value="HNH"/>
</dbReference>
<reference evidence="2 3" key="1">
    <citation type="submission" date="2017-08" db="EMBL/GenBank/DDBJ databases">
        <title>Infants hospitalized years apart are colonized by the same room-sourced microbial strains.</title>
        <authorList>
            <person name="Brooks B."/>
            <person name="Olm M.R."/>
            <person name="Firek B.A."/>
            <person name="Baker R."/>
            <person name="Thomas B.C."/>
            <person name="Morowitz M.J."/>
            <person name="Banfield J.F."/>
        </authorList>
    </citation>
    <scope>NUCLEOTIDE SEQUENCE [LARGE SCALE GENOMIC DNA]</scope>
    <source>
        <strain evidence="2">S2_005_003_R2_41</strain>
    </source>
</reference>
<name>A0A2W5QL03_VARPD</name>
<proteinExistence type="predicted"/>
<evidence type="ECO:0000313" key="3">
    <source>
        <dbReference type="Proteomes" id="UP000249135"/>
    </source>
</evidence>
<dbReference type="Pfam" id="PF01844">
    <property type="entry name" value="HNH"/>
    <property type="match status" value="1"/>
</dbReference>
<evidence type="ECO:0000313" key="2">
    <source>
        <dbReference type="EMBL" id="PZQ77962.1"/>
    </source>
</evidence>
<gene>
    <name evidence="2" type="ORF">DI563_02045</name>
</gene>
<dbReference type="Proteomes" id="UP000249135">
    <property type="component" value="Unassembled WGS sequence"/>
</dbReference>